<evidence type="ECO:0000256" key="7">
    <source>
        <dbReference type="PROSITE-ProRule" id="PRU10141"/>
    </source>
</evidence>
<dbReference type="Pfam" id="PF00069">
    <property type="entry name" value="Pkinase"/>
    <property type="match status" value="1"/>
</dbReference>
<proteinExistence type="predicted"/>
<organism evidence="10 11">
    <name type="scientific">Nocardia testacea</name>
    <dbReference type="NCBI Taxonomy" id="248551"/>
    <lineage>
        <taxon>Bacteria</taxon>
        <taxon>Bacillati</taxon>
        <taxon>Actinomycetota</taxon>
        <taxon>Actinomycetes</taxon>
        <taxon>Mycobacteriales</taxon>
        <taxon>Nocardiaceae</taxon>
        <taxon>Nocardia</taxon>
    </lineage>
</organism>
<reference evidence="10 11" key="1">
    <citation type="submission" date="2024-10" db="EMBL/GenBank/DDBJ databases">
        <title>The Natural Products Discovery Center: Release of the First 8490 Sequenced Strains for Exploring Actinobacteria Biosynthetic Diversity.</title>
        <authorList>
            <person name="Kalkreuter E."/>
            <person name="Kautsar S.A."/>
            <person name="Yang D."/>
            <person name="Bader C.D."/>
            <person name="Teijaro C.N."/>
            <person name="Fluegel L."/>
            <person name="Davis C.M."/>
            <person name="Simpson J.R."/>
            <person name="Lauterbach L."/>
            <person name="Steele A.D."/>
            <person name="Gui C."/>
            <person name="Meng S."/>
            <person name="Li G."/>
            <person name="Viehrig K."/>
            <person name="Ye F."/>
            <person name="Su P."/>
            <person name="Kiefer A.F."/>
            <person name="Nichols A."/>
            <person name="Cepeda A.J."/>
            <person name="Yan W."/>
            <person name="Fan B."/>
            <person name="Jiang Y."/>
            <person name="Adhikari A."/>
            <person name="Zheng C.-J."/>
            <person name="Schuster L."/>
            <person name="Cowan T.M."/>
            <person name="Smanski M.J."/>
            <person name="Chevrette M.G."/>
            <person name="De Carvalho L.P.S."/>
            <person name="Shen B."/>
        </authorList>
    </citation>
    <scope>NUCLEOTIDE SEQUENCE [LARGE SCALE GENOMIC DNA]</scope>
    <source>
        <strain evidence="10 11">NPDC019377</strain>
    </source>
</reference>
<dbReference type="CDD" id="cd14014">
    <property type="entry name" value="STKc_PknB_like"/>
    <property type="match status" value="1"/>
</dbReference>
<feature type="binding site" evidence="7">
    <location>
        <position position="40"/>
    </location>
    <ligand>
        <name>ATP</name>
        <dbReference type="ChEBI" id="CHEBI:30616"/>
    </ligand>
</feature>
<dbReference type="GO" id="GO:0004674">
    <property type="term" value="F:protein serine/threonine kinase activity"/>
    <property type="evidence" value="ECO:0007669"/>
    <property type="project" value="UniProtKB-EC"/>
</dbReference>
<evidence type="ECO:0000256" key="6">
    <source>
        <dbReference type="ARBA" id="ARBA00022840"/>
    </source>
</evidence>
<dbReference type="InterPro" id="IPR000719">
    <property type="entry name" value="Prot_kinase_dom"/>
</dbReference>
<keyword evidence="6 7" id="KW-0067">ATP-binding</keyword>
<gene>
    <name evidence="10" type="ORF">ACH49Z_29990</name>
</gene>
<feature type="compositionally biased region" description="Low complexity" evidence="8">
    <location>
        <begin position="286"/>
        <end position="306"/>
    </location>
</feature>
<evidence type="ECO:0000259" key="9">
    <source>
        <dbReference type="PROSITE" id="PS50011"/>
    </source>
</evidence>
<dbReference type="RefSeq" id="WP_397066659.1">
    <property type="nucleotide sequence ID" value="NZ_JBIRYL010000021.1"/>
</dbReference>
<dbReference type="PANTHER" id="PTHR43289">
    <property type="entry name" value="MITOGEN-ACTIVATED PROTEIN KINASE KINASE KINASE 20-RELATED"/>
    <property type="match status" value="1"/>
</dbReference>
<dbReference type="EMBL" id="JBIRYL010000021">
    <property type="protein sequence ID" value="MFI2234087.1"/>
    <property type="molecule type" value="Genomic_DNA"/>
</dbReference>
<keyword evidence="5 10" id="KW-0418">Kinase</keyword>
<keyword evidence="4 7" id="KW-0547">Nucleotide-binding</keyword>
<dbReference type="Proteomes" id="UP001611494">
    <property type="component" value="Unassembled WGS sequence"/>
</dbReference>
<dbReference type="InterPro" id="IPR011009">
    <property type="entry name" value="Kinase-like_dom_sf"/>
</dbReference>
<keyword evidence="2" id="KW-0723">Serine/threonine-protein kinase</keyword>
<dbReference type="PANTHER" id="PTHR43289:SF6">
    <property type="entry name" value="SERINE_THREONINE-PROTEIN KINASE NEKL-3"/>
    <property type="match status" value="1"/>
</dbReference>
<dbReference type="SUPFAM" id="SSF56112">
    <property type="entry name" value="Protein kinase-like (PK-like)"/>
    <property type="match status" value="1"/>
</dbReference>
<evidence type="ECO:0000256" key="5">
    <source>
        <dbReference type="ARBA" id="ARBA00022777"/>
    </source>
</evidence>
<dbReference type="PROSITE" id="PS00108">
    <property type="entry name" value="PROTEIN_KINASE_ST"/>
    <property type="match status" value="1"/>
</dbReference>
<evidence type="ECO:0000256" key="1">
    <source>
        <dbReference type="ARBA" id="ARBA00012513"/>
    </source>
</evidence>
<keyword evidence="11" id="KW-1185">Reference proteome</keyword>
<evidence type="ECO:0000256" key="8">
    <source>
        <dbReference type="SAM" id="MobiDB-lite"/>
    </source>
</evidence>
<evidence type="ECO:0000256" key="3">
    <source>
        <dbReference type="ARBA" id="ARBA00022679"/>
    </source>
</evidence>
<feature type="region of interest" description="Disordered" evidence="8">
    <location>
        <begin position="274"/>
        <end position="448"/>
    </location>
</feature>
<dbReference type="InterPro" id="IPR008271">
    <property type="entry name" value="Ser/Thr_kinase_AS"/>
</dbReference>
<dbReference type="PROSITE" id="PS50011">
    <property type="entry name" value="PROTEIN_KINASE_DOM"/>
    <property type="match status" value="1"/>
</dbReference>
<keyword evidence="3 10" id="KW-0808">Transferase</keyword>
<evidence type="ECO:0000313" key="11">
    <source>
        <dbReference type="Proteomes" id="UP001611494"/>
    </source>
</evidence>
<dbReference type="Gene3D" id="1.10.510.10">
    <property type="entry name" value="Transferase(Phosphotransferase) domain 1"/>
    <property type="match status" value="1"/>
</dbReference>
<evidence type="ECO:0000256" key="2">
    <source>
        <dbReference type="ARBA" id="ARBA00022527"/>
    </source>
</evidence>
<dbReference type="InterPro" id="IPR017441">
    <property type="entry name" value="Protein_kinase_ATP_BS"/>
</dbReference>
<sequence length="448" mass="48064">MLEPGDDFAGYAIRRRLGVGGMGMVFLARHPRLPRLVALKLLNPDLYSDREIRLRFERESELAGRLEHPNIVTVYDRGAEGKQLWISMQYVPGSDASLVDLHVLDPRRAVQIVADTGIALDFAHANGVLHRDVKPGNILLAKPPIGQPERVLLTDFGIAGVRDAETTIAAADTITATLAYAAPEQLTGAKLDHRGDQYSLACTLFWLLTGSGPYRGNNPAELIQAHLTAPVPRLTRIRPGLPPGLDDVLARALAKNPADRFLSCAEFATAAARALRPPGPRGGPPGVRLRPAQRYPAPTGAAPAYGSGEFRQPGTRGMPAYPSTEHRRPGPPPRYPSTEYPHPGAAPPYRSTEYRQPGPPPGPGVRRPPGAAGPGPGSAEFRQPGPDTGHAPEPVSPADDRATRPDRAHRSSPAEPAMIDLPGFRNRPGTTPPVAQPHRPRRDPGATP</sequence>
<feature type="compositionally biased region" description="Basic and acidic residues" evidence="8">
    <location>
        <begin position="398"/>
        <end position="409"/>
    </location>
</feature>
<dbReference type="Gene3D" id="3.30.200.20">
    <property type="entry name" value="Phosphorylase Kinase, domain 1"/>
    <property type="match status" value="1"/>
</dbReference>
<comment type="caution">
    <text evidence="10">The sequence shown here is derived from an EMBL/GenBank/DDBJ whole genome shotgun (WGS) entry which is preliminary data.</text>
</comment>
<dbReference type="PROSITE" id="PS00107">
    <property type="entry name" value="PROTEIN_KINASE_ATP"/>
    <property type="match status" value="1"/>
</dbReference>
<evidence type="ECO:0000313" key="10">
    <source>
        <dbReference type="EMBL" id="MFI2234087.1"/>
    </source>
</evidence>
<accession>A0ABW7W5L8</accession>
<dbReference type="SMART" id="SM00220">
    <property type="entry name" value="S_TKc"/>
    <property type="match status" value="1"/>
</dbReference>
<name>A0ABW7W5L8_9NOCA</name>
<feature type="domain" description="Protein kinase" evidence="9">
    <location>
        <begin position="11"/>
        <end position="275"/>
    </location>
</feature>
<dbReference type="EC" id="2.7.11.1" evidence="1"/>
<protein>
    <recommendedName>
        <fullName evidence="1">non-specific serine/threonine protein kinase</fullName>
        <ecNumber evidence="1">2.7.11.1</ecNumber>
    </recommendedName>
</protein>
<evidence type="ECO:0000256" key="4">
    <source>
        <dbReference type="ARBA" id="ARBA00022741"/>
    </source>
</evidence>